<feature type="transmembrane region" description="Helical" evidence="9">
    <location>
        <begin position="216"/>
        <end position="237"/>
    </location>
</feature>
<dbReference type="InterPro" id="IPR004813">
    <property type="entry name" value="OPT"/>
</dbReference>
<dbReference type="Proteomes" id="UP001227230">
    <property type="component" value="Chromosome 19"/>
</dbReference>
<feature type="transmembrane region" description="Helical" evidence="9">
    <location>
        <begin position="360"/>
        <end position="379"/>
    </location>
</feature>
<evidence type="ECO:0000313" key="11">
    <source>
        <dbReference type="Proteomes" id="UP001227230"/>
    </source>
</evidence>
<keyword evidence="3" id="KW-0813">Transport</keyword>
<evidence type="ECO:0008006" key="12">
    <source>
        <dbReference type="Google" id="ProtNLM"/>
    </source>
</evidence>
<keyword evidence="5" id="KW-0571">Peptide transport</keyword>
<evidence type="ECO:0000256" key="3">
    <source>
        <dbReference type="ARBA" id="ARBA00022448"/>
    </source>
</evidence>
<evidence type="ECO:0000256" key="8">
    <source>
        <dbReference type="ARBA" id="ARBA00023136"/>
    </source>
</evidence>
<proteinExistence type="inferred from homology"/>
<feature type="transmembrane region" description="Helical" evidence="9">
    <location>
        <begin position="68"/>
        <end position="85"/>
    </location>
</feature>
<evidence type="ECO:0000256" key="9">
    <source>
        <dbReference type="SAM" id="Phobius"/>
    </source>
</evidence>
<evidence type="ECO:0000256" key="1">
    <source>
        <dbReference type="ARBA" id="ARBA00004141"/>
    </source>
</evidence>
<evidence type="ECO:0000256" key="2">
    <source>
        <dbReference type="ARBA" id="ARBA00005484"/>
    </source>
</evidence>
<dbReference type="EMBL" id="CP126666">
    <property type="protein sequence ID" value="WKA12670.1"/>
    <property type="molecule type" value="Genomic_DNA"/>
</dbReference>
<protein>
    <recommendedName>
        <fullName evidence="12">Oligopeptide transporter 1</fullName>
    </recommendedName>
</protein>
<evidence type="ECO:0000256" key="7">
    <source>
        <dbReference type="ARBA" id="ARBA00022989"/>
    </source>
</evidence>
<gene>
    <name evidence="10" type="ORF">VitviT2T_030033</name>
</gene>
<name>A0ABY9DYG1_VITVI</name>
<dbReference type="Pfam" id="PF03169">
    <property type="entry name" value="OPT"/>
    <property type="match status" value="1"/>
</dbReference>
<evidence type="ECO:0000256" key="4">
    <source>
        <dbReference type="ARBA" id="ARBA00022692"/>
    </source>
</evidence>
<comment type="similarity">
    <text evidence="2">Belongs to the oligopeptide OPT transporter (TC 2.A.67.1) family.</text>
</comment>
<dbReference type="NCBIfam" id="TIGR00728">
    <property type="entry name" value="OPT_sfam"/>
    <property type="match status" value="1"/>
</dbReference>
<evidence type="ECO:0000256" key="6">
    <source>
        <dbReference type="ARBA" id="ARBA00022927"/>
    </source>
</evidence>
<dbReference type="InterPro" id="IPR004648">
    <property type="entry name" value="Oligpept_transpt"/>
</dbReference>
<keyword evidence="6" id="KW-0653">Protein transport</keyword>
<organism evidence="10 11">
    <name type="scientific">Vitis vinifera</name>
    <name type="common">Grape</name>
    <dbReference type="NCBI Taxonomy" id="29760"/>
    <lineage>
        <taxon>Eukaryota</taxon>
        <taxon>Viridiplantae</taxon>
        <taxon>Streptophyta</taxon>
        <taxon>Embryophyta</taxon>
        <taxon>Tracheophyta</taxon>
        <taxon>Spermatophyta</taxon>
        <taxon>Magnoliopsida</taxon>
        <taxon>eudicotyledons</taxon>
        <taxon>Gunneridae</taxon>
        <taxon>Pentapetalae</taxon>
        <taxon>rosids</taxon>
        <taxon>Vitales</taxon>
        <taxon>Vitaceae</taxon>
        <taxon>Viteae</taxon>
        <taxon>Vitis</taxon>
    </lineage>
</organism>
<feature type="transmembrane region" description="Helical" evidence="9">
    <location>
        <begin position="146"/>
        <end position="169"/>
    </location>
</feature>
<feature type="transmembrane region" description="Helical" evidence="9">
    <location>
        <begin position="436"/>
        <end position="458"/>
    </location>
</feature>
<reference evidence="10 11" key="1">
    <citation type="journal article" date="2023" name="Hortic Res">
        <title>The complete reference genome for grapevine (Vitis vinifera L.) genetics and breeding.</title>
        <authorList>
            <person name="Shi X."/>
            <person name="Cao S."/>
            <person name="Wang X."/>
            <person name="Huang S."/>
            <person name="Wang Y."/>
            <person name="Liu Z."/>
            <person name="Liu W."/>
            <person name="Leng X."/>
            <person name="Peng Y."/>
            <person name="Wang N."/>
            <person name="Wang Y."/>
            <person name="Ma Z."/>
            <person name="Xu X."/>
            <person name="Zhang F."/>
            <person name="Xue H."/>
            <person name="Zhong H."/>
            <person name="Wang Y."/>
            <person name="Zhang K."/>
            <person name="Velt A."/>
            <person name="Avia K."/>
            <person name="Holtgrawe D."/>
            <person name="Grimplet J."/>
            <person name="Matus J.T."/>
            <person name="Ware D."/>
            <person name="Wu X."/>
            <person name="Wang H."/>
            <person name="Liu C."/>
            <person name="Fang Y."/>
            <person name="Rustenholz C."/>
            <person name="Cheng Z."/>
            <person name="Xiao H."/>
            <person name="Zhou Y."/>
        </authorList>
    </citation>
    <scope>NUCLEOTIDE SEQUENCE [LARGE SCALE GENOMIC DNA]</scope>
    <source>
        <strain evidence="11">cv. Pinot noir / PN40024</strain>
        <tissue evidence="10">Leaf</tissue>
    </source>
</reference>
<keyword evidence="8 9" id="KW-0472">Membrane</keyword>
<comment type="subcellular location">
    <subcellularLocation>
        <location evidence="1">Membrane</location>
        <topology evidence="1">Multi-pass membrane protein</topology>
    </subcellularLocation>
</comment>
<evidence type="ECO:0000256" key="5">
    <source>
        <dbReference type="ARBA" id="ARBA00022856"/>
    </source>
</evidence>
<keyword evidence="7 9" id="KW-1133">Transmembrane helix</keyword>
<accession>A0ABY9DYG1</accession>
<sequence length="496" mass="54666">MAEPQGDNQLKPPEMQHLDIEVTVAWLWMGWPVQKIPSGLPPICGGQQIWSKSLSSGPCMKKKKSKGGVTRLQFFVIVFISSFAYYLVPSYLFPTISAISIVCLIWKNSITAQQIGSGLSGMGLGSFGIDWSTVASFLGSPLATPGFAIINILAGFVLIMYVILPISYYRNASHAKRFPISSPHTFDSNGQKYVTRILDPKTFSIDLAGYNAYSKLYLSVFFAFTYGISFATLTAAISHQPGLNVITQLIIGYVYPGKPLENATFKTYGYISMVQALTFLSDFKLGHYMKLVGTLVASSAYFGTAWWLLTSVENICQPDLLPEGSPWTCPGDDVFFNASVIWGVAGPPRMFARLGLYPEMNWFFLVGLLASVPVWLLSLKYPNKKWIKLINMPIIFGATGNMPPAKSVHLFMWGAVGLDFNFYVNRVYKNWWAKHTYVLSAALDAGVAFMGIIVFFALQTKGIYGVGWWGLEADDHYPLASCSTAPGIVVDGCPTL</sequence>
<keyword evidence="11" id="KW-1185">Reference proteome</keyword>
<feature type="transmembrane region" description="Helical" evidence="9">
    <location>
        <begin position="288"/>
        <end position="309"/>
    </location>
</feature>
<dbReference type="PANTHER" id="PTHR22601">
    <property type="entry name" value="ISP4 LIKE PROTEIN"/>
    <property type="match status" value="1"/>
</dbReference>
<keyword evidence="4 9" id="KW-0812">Transmembrane</keyword>
<feature type="transmembrane region" description="Helical" evidence="9">
    <location>
        <begin position="119"/>
        <end position="140"/>
    </location>
</feature>
<evidence type="ECO:0000313" key="10">
    <source>
        <dbReference type="EMBL" id="WKA12670.1"/>
    </source>
</evidence>